<dbReference type="EMBL" id="BFEA01001675">
    <property type="protein sequence ID" value="GBG93406.1"/>
    <property type="molecule type" value="Genomic_DNA"/>
</dbReference>
<protein>
    <submittedName>
        <fullName evidence="2">Uncharacterized protein</fullName>
    </submittedName>
</protein>
<organism evidence="2 3">
    <name type="scientific">Chara braunii</name>
    <name type="common">Braun's stonewort</name>
    <dbReference type="NCBI Taxonomy" id="69332"/>
    <lineage>
        <taxon>Eukaryota</taxon>
        <taxon>Viridiplantae</taxon>
        <taxon>Streptophyta</taxon>
        <taxon>Charophyceae</taxon>
        <taxon>Charales</taxon>
        <taxon>Characeae</taxon>
        <taxon>Chara</taxon>
    </lineage>
</organism>
<evidence type="ECO:0000313" key="3">
    <source>
        <dbReference type="Proteomes" id="UP000265515"/>
    </source>
</evidence>
<feature type="compositionally biased region" description="Acidic residues" evidence="1">
    <location>
        <begin position="586"/>
        <end position="600"/>
    </location>
</feature>
<accession>A0A388MFS0</accession>
<sequence>LLSRDLLIYDVRSESGKAESGNSARTRMRQEEEQEVEEDGIFGWGGNSSGVEEGWGIGFDELQDEGIEESMWMENAPLVATESEKEIGGAQVMRMSSFHEWTLSDRANNWSPSHSPETGFDWAITTTVAASSPGSTRSMMAGTMLCKKEMQYGKNGMMASSSSPSAGDAATSCGASAGEQFLAFEQERSNPFRTVTVHDHNPRHYTHNSSLQTPANFIATLRGWLNCAICMSAMLTIAFIILLHNLGSPGLGPIYLVRTTEVLPMLSGSQGGYGGSEPLDPQSMPNDMNRTDLDDDDDGHGDEATADEVQVDDDAEAMKKHQSAENVKEGEEGKEKEKTGKGKKEDEEGEEGNDRVEEEMNTDGQHEHQQAQPMVTAQGTSDTTVTPAVATAKTPVPATGPSAPVMIVESSVAGKPHRLLWQQTKDDGTHDNIYHPTVLLLPTSRGAEGESRTFLGIGHVPPQDIDIKTGMFVREPTSYSDSSSQSSGRRGAADDESDSEETNDNDQVSGTKLKCTVRLSSLLGCLMEEKVYEASGAHHLRCVSELEELFTPLPTRWEQLMKKGCTPNVRSEGPDGLLVEGTGGEADGEYAEDPDDELEDQQPISYEAGPDDPRAFWTSDGLPVLTYVHSLSVQGRVVERSVWIADLRVVHPSLASVLPPALRVKPAGVGMGRREVWSGNETELENQGGWVPIVLPRTIFYAGVGNGTRNNLSEGHLPATPAKNKNLSSGNISSKFSEVEMEPLLLPLPEGASLYFITNLERHRAIPVDDTDGNSDKAQLGEEEEVNVSPYPPEPESGLEIPPGSSQGRKVSAPPARSYVSAFPPAAPSLPTGIQSSSEAEGKMPLSWNETTGMGACFREMMPQAVSELGGRIRGATNALKLTLCNRGECQANSSNTVFFAIAHIVQSRPREWVWRFVTVWDINPPFRPVSASPSFMYAGLPLDEALVLDQSMTFATTPAVSPSSEHKEEPDSREAVSIVDDPGHGYLSDDLLVNVGLGRGRQSKMISLKVRSLFQCHQLCPSSIVASRTGSESSKSNTSNSVTSQSEFIATTLELMCAKRPASGRSTKLSLFGVSG</sequence>
<evidence type="ECO:0000256" key="1">
    <source>
        <dbReference type="SAM" id="MobiDB-lite"/>
    </source>
</evidence>
<name>A0A388MFS0_CHABU</name>
<feature type="compositionally biased region" description="Acidic residues" evidence="1">
    <location>
        <begin position="293"/>
        <end position="315"/>
    </location>
</feature>
<proteinExistence type="predicted"/>
<feature type="compositionally biased region" description="Acidic residues" evidence="1">
    <location>
        <begin position="347"/>
        <end position="361"/>
    </location>
</feature>
<comment type="caution">
    <text evidence="2">The sequence shown here is derived from an EMBL/GenBank/DDBJ whole genome shotgun (WGS) entry which is preliminary data.</text>
</comment>
<evidence type="ECO:0000313" key="2">
    <source>
        <dbReference type="EMBL" id="GBG93406.1"/>
    </source>
</evidence>
<gene>
    <name evidence="2" type="ORF">CBR_g68841</name>
</gene>
<keyword evidence="3" id="KW-1185">Reference proteome</keyword>
<feature type="region of interest" description="Disordered" evidence="1">
    <location>
        <begin position="268"/>
        <end position="371"/>
    </location>
</feature>
<feature type="region of interest" description="Disordered" evidence="1">
    <location>
        <begin position="566"/>
        <end position="603"/>
    </location>
</feature>
<feature type="region of interest" description="Disordered" evidence="1">
    <location>
        <begin position="17"/>
        <end position="47"/>
    </location>
</feature>
<dbReference type="Proteomes" id="UP000265515">
    <property type="component" value="Unassembled WGS sequence"/>
</dbReference>
<feature type="region of interest" description="Disordered" evidence="1">
    <location>
        <begin position="767"/>
        <end position="846"/>
    </location>
</feature>
<feature type="compositionally biased region" description="Acidic residues" evidence="1">
    <location>
        <begin position="494"/>
        <end position="504"/>
    </location>
</feature>
<reference evidence="2 3" key="1">
    <citation type="journal article" date="2018" name="Cell">
        <title>The Chara Genome: Secondary Complexity and Implications for Plant Terrestrialization.</title>
        <authorList>
            <person name="Nishiyama T."/>
            <person name="Sakayama H."/>
            <person name="Vries J.D."/>
            <person name="Buschmann H."/>
            <person name="Saint-Marcoux D."/>
            <person name="Ullrich K.K."/>
            <person name="Haas F.B."/>
            <person name="Vanderstraeten L."/>
            <person name="Becker D."/>
            <person name="Lang D."/>
            <person name="Vosolsobe S."/>
            <person name="Rombauts S."/>
            <person name="Wilhelmsson P.K.I."/>
            <person name="Janitza P."/>
            <person name="Kern R."/>
            <person name="Heyl A."/>
            <person name="Rumpler F."/>
            <person name="Villalobos L.I.A.C."/>
            <person name="Clay J.M."/>
            <person name="Skokan R."/>
            <person name="Toyoda A."/>
            <person name="Suzuki Y."/>
            <person name="Kagoshima H."/>
            <person name="Schijlen E."/>
            <person name="Tajeshwar N."/>
            <person name="Catarino B."/>
            <person name="Hetherington A.J."/>
            <person name="Saltykova A."/>
            <person name="Bonnot C."/>
            <person name="Breuninger H."/>
            <person name="Symeonidi A."/>
            <person name="Radhakrishnan G.V."/>
            <person name="Van Nieuwerburgh F."/>
            <person name="Deforce D."/>
            <person name="Chang C."/>
            <person name="Karol K.G."/>
            <person name="Hedrich R."/>
            <person name="Ulvskov P."/>
            <person name="Glockner G."/>
            <person name="Delwiche C.F."/>
            <person name="Petrasek J."/>
            <person name="Van de Peer Y."/>
            <person name="Friml J."/>
            <person name="Beilby M."/>
            <person name="Dolan L."/>
            <person name="Kohara Y."/>
            <person name="Sugano S."/>
            <person name="Fujiyama A."/>
            <person name="Delaux P.-M."/>
            <person name="Quint M."/>
            <person name="TheiBen G."/>
            <person name="Hagemann M."/>
            <person name="Harholt J."/>
            <person name="Dunand C."/>
            <person name="Zachgo S."/>
            <person name="Langdale J."/>
            <person name="Maumus F."/>
            <person name="Straeten D.V.D."/>
            <person name="Gould S.B."/>
            <person name="Rensing S.A."/>
        </authorList>
    </citation>
    <scope>NUCLEOTIDE SEQUENCE [LARGE SCALE GENOMIC DNA]</scope>
    <source>
        <strain evidence="2 3">S276</strain>
    </source>
</reference>
<feature type="compositionally biased region" description="Low complexity" evidence="1">
    <location>
        <begin position="478"/>
        <end position="487"/>
    </location>
</feature>
<dbReference type="AlphaFoldDB" id="A0A388MFS0"/>
<feature type="region of interest" description="Disordered" evidence="1">
    <location>
        <begin position="475"/>
        <end position="509"/>
    </location>
</feature>
<feature type="compositionally biased region" description="Basic and acidic residues" evidence="1">
    <location>
        <begin position="316"/>
        <end position="346"/>
    </location>
</feature>
<feature type="non-terminal residue" evidence="2">
    <location>
        <position position="1"/>
    </location>
</feature>